<feature type="active site" evidence="5">
    <location>
        <position position="411"/>
    </location>
</feature>
<dbReference type="EMBL" id="PUHQ01000084">
    <property type="protein sequence ID" value="KAG0657222.1"/>
    <property type="molecule type" value="Genomic_DNA"/>
</dbReference>
<reference evidence="6 7" key="1">
    <citation type="submission" date="2020-11" db="EMBL/GenBank/DDBJ databases">
        <title>Kefir isolates.</title>
        <authorList>
            <person name="Marcisauskas S."/>
            <person name="Kim Y."/>
            <person name="Blasche S."/>
        </authorList>
    </citation>
    <scope>NUCLEOTIDE SEQUENCE [LARGE SCALE GENOMIC DNA]</scope>
    <source>
        <strain evidence="6 7">KR</strain>
    </source>
</reference>
<evidence type="ECO:0000313" key="6">
    <source>
        <dbReference type="EMBL" id="KAG0657222.1"/>
    </source>
</evidence>
<dbReference type="PANTHER" id="PTHR10363:SF2">
    <property type="entry name" value="BLEOMYCIN HYDROLASE"/>
    <property type="match status" value="1"/>
</dbReference>
<dbReference type="GO" id="GO:0009636">
    <property type="term" value="P:response to toxic substance"/>
    <property type="evidence" value="ECO:0007669"/>
    <property type="project" value="TreeGrafter"/>
</dbReference>
<evidence type="ECO:0000256" key="2">
    <source>
        <dbReference type="ARBA" id="ARBA00022801"/>
    </source>
</evidence>
<keyword evidence="4" id="KW-0963">Cytoplasm</keyword>
<dbReference type="GO" id="GO:0043418">
    <property type="term" value="P:homocysteine catabolic process"/>
    <property type="evidence" value="ECO:0007669"/>
    <property type="project" value="TreeGrafter"/>
</dbReference>
<sequence>MVPSINGTGRSERLSRSAREVMNVPVAQPRLATSAVPSQNTPGTIELETLHDWHDDLEQDSHYQLAKTILCHTNPNIVLTSRDAKIKDDMIFNHMISFEGDPVANQLASGRCWLFALTNVVRIFTTRKYKLAKFQVSQSYLFFYDHLSKANWFLEQVLDIVDEKLESRKMQFLFSNMPAQDGGQWDLAVSLVENFGLVPQHVYPESWNSSNSNVLDTLLTSKLREMGYKLRKYYRERIGHHPDALEMARQEKEKMIKVIYRILTISLGTPPRPDQPFRWEYTDKAGKYHCIETTPLEFARIHSGFDVSNTLSLLHDPRNQFRATCTIERLGNVVGGRDLVFLNLPMKQLKSTAIAMIKADIPVWFGSVDKAADTENGFLDTKLRDLETAFGTRLTLEKKDRLRAYDTSMTHAMMITGVHIDPLTDSPVRWRVENSWGPDACNKGFLVMTDEWFEEYVFQIVAPREFVDRDLLAIYDDAPHSVKVLPMWDTLGSCA</sequence>
<comment type="similarity">
    <text evidence="4">Belongs to the peptidase C1 family.</text>
</comment>
<dbReference type="OrthoDB" id="2666448at2759"/>
<dbReference type="SUPFAM" id="SSF54001">
    <property type="entry name" value="Cysteine proteinases"/>
    <property type="match status" value="1"/>
</dbReference>
<dbReference type="GO" id="GO:0004197">
    <property type="term" value="F:cysteine-type endopeptidase activity"/>
    <property type="evidence" value="ECO:0007669"/>
    <property type="project" value="UniProtKB-EC"/>
</dbReference>
<dbReference type="PANTHER" id="PTHR10363">
    <property type="entry name" value="BLEOMYCIN HYDROLASE"/>
    <property type="match status" value="1"/>
</dbReference>
<dbReference type="InterPro" id="IPR038765">
    <property type="entry name" value="Papain-like_cys_pep_sf"/>
</dbReference>
<evidence type="ECO:0000256" key="1">
    <source>
        <dbReference type="ARBA" id="ARBA00022670"/>
    </source>
</evidence>
<feature type="active site" evidence="5">
    <location>
        <position position="434"/>
    </location>
</feature>
<evidence type="ECO:0000256" key="5">
    <source>
        <dbReference type="PIRSR" id="PIRSR005700-1"/>
    </source>
</evidence>
<keyword evidence="1 4" id="KW-0645">Protease</keyword>
<keyword evidence="4" id="KW-0496">Mitochondrion</keyword>
<dbReference type="PIRSF" id="PIRSF005700">
    <property type="entry name" value="PepC"/>
    <property type="match status" value="1"/>
</dbReference>
<dbReference type="InterPro" id="IPR004134">
    <property type="entry name" value="Peptidase_C1B"/>
</dbReference>
<dbReference type="GO" id="GO:0005739">
    <property type="term" value="C:mitochondrion"/>
    <property type="evidence" value="ECO:0007669"/>
    <property type="project" value="UniProtKB-SubCell"/>
</dbReference>
<proteinExistence type="inferred from homology"/>
<feature type="active site" evidence="5">
    <location>
        <position position="112"/>
    </location>
</feature>
<comment type="catalytic activity">
    <reaction evidence="4">
        <text>Inactivates bleomycin B2 (a cytotoxic glycometallopeptide) by hydrolysis of a carboxyamide bond of beta-aminoalanine, but also shows general aminopeptidase activity. The specificity varies somewhat with source, but amino acid arylamides of Met, Leu and Ala are preferred.</text>
        <dbReference type="EC" id="3.4.22.40"/>
    </reaction>
</comment>
<evidence type="ECO:0000256" key="4">
    <source>
        <dbReference type="PIRNR" id="PIRNR005700"/>
    </source>
</evidence>
<protein>
    <recommendedName>
        <fullName evidence="4">Cysteine proteinase 1, mitochondrial</fullName>
        <ecNumber evidence="4">3.4.22.40</ecNumber>
    </recommendedName>
</protein>
<comment type="function">
    <text evidence="4">Has aminopeptidase activity, shortening substrate peptides sequentially by 1 amino acid. Has bleomycin hydrolase activity, which can protect the cell from the toxic effects of bleomycin. Has homocysteine-thiolactonase activity, protecting the cell against homocysteine toxicity.</text>
</comment>
<dbReference type="Proteomes" id="UP000777482">
    <property type="component" value="Unassembled WGS sequence"/>
</dbReference>
<dbReference type="CDD" id="cd00585">
    <property type="entry name" value="Peptidase_C1B"/>
    <property type="match status" value="1"/>
</dbReference>
<keyword evidence="2 4" id="KW-0378">Hydrolase</keyword>
<accession>A0A9P7B3K1</accession>
<evidence type="ECO:0000313" key="7">
    <source>
        <dbReference type="Proteomes" id="UP000777482"/>
    </source>
</evidence>
<dbReference type="GO" id="GO:0006508">
    <property type="term" value="P:proteolysis"/>
    <property type="evidence" value="ECO:0007669"/>
    <property type="project" value="UniProtKB-KW"/>
</dbReference>
<dbReference type="GO" id="GO:0070005">
    <property type="term" value="F:cysteine-type aminopeptidase activity"/>
    <property type="evidence" value="ECO:0007669"/>
    <property type="project" value="InterPro"/>
</dbReference>
<dbReference type="EC" id="3.4.22.40" evidence="4"/>
<dbReference type="Pfam" id="PF03051">
    <property type="entry name" value="Peptidase_C1_2"/>
    <property type="match status" value="1"/>
</dbReference>
<comment type="subcellular location">
    <subcellularLocation>
        <location evidence="4">Mitochondrion</location>
    </subcellularLocation>
    <subcellularLocation>
        <location evidence="4">Cytoplasm</location>
    </subcellularLocation>
</comment>
<dbReference type="AlphaFoldDB" id="A0A9P7B3K1"/>
<evidence type="ECO:0000256" key="3">
    <source>
        <dbReference type="ARBA" id="ARBA00022807"/>
    </source>
</evidence>
<gene>
    <name evidence="6" type="ORF">C6P46_006615</name>
</gene>
<comment type="caution">
    <text evidence="6">The sequence shown here is derived from an EMBL/GenBank/DDBJ whole genome shotgun (WGS) entry which is preliminary data.</text>
</comment>
<keyword evidence="7" id="KW-1185">Reference proteome</keyword>
<name>A0A9P7B3K1_RHOMI</name>
<organism evidence="6 7">
    <name type="scientific">Rhodotorula mucilaginosa</name>
    <name type="common">Yeast</name>
    <name type="synonym">Rhodotorula rubra</name>
    <dbReference type="NCBI Taxonomy" id="5537"/>
    <lineage>
        <taxon>Eukaryota</taxon>
        <taxon>Fungi</taxon>
        <taxon>Dikarya</taxon>
        <taxon>Basidiomycota</taxon>
        <taxon>Pucciniomycotina</taxon>
        <taxon>Microbotryomycetes</taxon>
        <taxon>Sporidiobolales</taxon>
        <taxon>Sporidiobolaceae</taxon>
        <taxon>Rhodotorula</taxon>
    </lineage>
</organism>
<keyword evidence="3 4" id="KW-0788">Thiol protease</keyword>
<dbReference type="Gene3D" id="3.90.70.10">
    <property type="entry name" value="Cysteine proteinases"/>
    <property type="match status" value="1"/>
</dbReference>